<proteinExistence type="predicted"/>
<name>A0ABU2CWD6_9MICO</name>
<feature type="transmembrane region" description="Helical" evidence="1">
    <location>
        <begin position="6"/>
        <end position="26"/>
    </location>
</feature>
<dbReference type="Pfam" id="PF17197">
    <property type="entry name" value="DUF5134"/>
    <property type="match status" value="1"/>
</dbReference>
<accession>A0ABU2CWD6</accession>
<organism evidence="2 3">
    <name type="scientific">Promicromonospora iranensis</name>
    <dbReference type="NCBI Taxonomy" id="1105144"/>
    <lineage>
        <taxon>Bacteria</taxon>
        <taxon>Bacillati</taxon>
        <taxon>Actinomycetota</taxon>
        <taxon>Actinomycetes</taxon>
        <taxon>Micrococcales</taxon>
        <taxon>Promicromonosporaceae</taxon>
        <taxon>Promicromonospora</taxon>
    </lineage>
</organism>
<feature type="transmembrane region" description="Helical" evidence="1">
    <location>
        <begin position="62"/>
        <end position="81"/>
    </location>
</feature>
<evidence type="ECO:0008006" key="4">
    <source>
        <dbReference type="Google" id="ProtNLM"/>
    </source>
</evidence>
<keyword evidence="3" id="KW-1185">Reference proteome</keyword>
<sequence>MTSDPVVQWATTGLFALLTVHSLWRLVTVRQVLVATGYLFHLGMSAVMVAMVWPWWARLPVLPQLVFFALAAGFFAAAAGWRAADVLSRGGTGGGLPTAHHESARAQVVHAAMMLAMVWAVAAMSPGVPSGSALSPGPGHGHGHAAAHVVAHAQLGGWAAVSGALLAAALAVGGSCFVVGLVRHLRHREPARARSCADLVASAAMSLGTAGMCWLMLVG</sequence>
<feature type="transmembrane region" description="Helical" evidence="1">
    <location>
        <begin position="38"/>
        <end position="56"/>
    </location>
</feature>
<keyword evidence="1" id="KW-0812">Transmembrane</keyword>
<feature type="transmembrane region" description="Helical" evidence="1">
    <location>
        <begin position="164"/>
        <end position="185"/>
    </location>
</feature>
<dbReference type="EMBL" id="JAVDYE010000001">
    <property type="protein sequence ID" value="MDR7385634.1"/>
    <property type="molecule type" value="Genomic_DNA"/>
</dbReference>
<dbReference type="InterPro" id="IPR033458">
    <property type="entry name" value="DUF5134"/>
</dbReference>
<comment type="caution">
    <text evidence="2">The sequence shown here is derived from an EMBL/GenBank/DDBJ whole genome shotgun (WGS) entry which is preliminary data.</text>
</comment>
<evidence type="ECO:0000313" key="2">
    <source>
        <dbReference type="EMBL" id="MDR7385634.1"/>
    </source>
</evidence>
<keyword evidence="1" id="KW-0472">Membrane</keyword>
<gene>
    <name evidence="2" type="ORF">J2S48_005149</name>
</gene>
<dbReference type="RefSeq" id="WP_274996564.1">
    <property type="nucleotide sequence ID" value="NZ_JAJQQP010000013.1"/>
</dbReference>
<evidence type="ECO:0000313" key="3">
    <source>
        <dbReference type="Proteomes" id="UP001183585"/>
    </source>
</evidence>
<dbReference type="Proteomes" id="UP001183585">
    <property type="component" value="Unassembled WGS sequence"/>
</dbReference>
<keyword evidence="1" id="KW-1133">Transmembrane helix</keyword>
<reference evidence="2 3" key="1">
    <citation type="submission" date="2023-07" db="EMBL/GenBank/DDBJ databases">
        <title>Sequencing the genomes of 1000 actinobacteria strains.</title>
        <authorList>
            <person name="Klenk H.-P."/>
        </authorList>
    </citation>
    <scope>NUCLEOTIDE SEQUENCE [LARGE SCALE GENOMIC DNA]</scope>
    <source>
        <strain evidence="2 3">DSM 45554</strain>
    </source>
</reference>
<feature type="transmembrane region" description="Helical" evidence="1">
    <location>
        <begin position="108"/>
        <end position="128"/>
    </location>
</feature>
<evidence type="ECO:0000256" key="1">
    <source>
        <dbReference type="SAM" id="Phobius"/>
    </source>
</evidence>
<protein>
    <recommendedName>
        <fullName evidence="4">DUF5134 domain-containing protein</fullName>
    </recommendedName>
</protein>
<feature type="transmembrane region" description="Helical" evidence="1">
    <location>
        <begin position="197"/>
        <end position="217"/>
    </location>
</feature>